<gene>
    <name evidence="1" type="ORF">RFI_27053</name>
</gene>
<organism evidence="1 2">
    <name type="scientific">Reticulomyxa filosa</name>
    <dbReference type="NCBI Taxonomy" id="46433"/>
    <lineage>
        <taxon>Eukaryota</taxon>
        <taxon>Sar</taxon>
        <taxon>Rhizaria</taxon>
        <taxon>Retaria</taxon>
        <taxon>Foraminifera</taxon>
        <taxon>Monothalamids</taxon>
        <taxon>Reticulomyxidae</taxon>
        <taxon>Reticulomyxa</taxon>
    </lineage>
</organism>
<dbReference type="AlphaFoldDB" id="X6M8K9"/>
<dbReference type="Proteomes" id="UP000023152">
    <property type="component" value="Unassembled WGS sequence"/>
</dbReference>
<keyword evidence="2" id="KW-1185">Reference proteome</keyword>
<accession>X6M8K9</accession>
<reference evidence="1 2" key="1">
    <citation type="journal article" date="2013" name="Curr. Biol.">
        <title>The Genome of the Foraminiferan Reticulomyxa filosa.</title>
        <authorList>
            <person name="Glockner G."/>
            <person name="Hulsmann N."/>
            <person name="Schleicher M."/>
            <person name="Noegel A.A."/>
            <person name="Eichinger L."/>
            <person name="Gallinger C."/>
            <person name="Pawlowski J."/>
            <person name="Sierra R."/>
            <person name="Euteneuer U."/>
            <person name="Pillet L."/>
            <person name="Moustafa A."/>
            <person name="Platzer M."/>
            <person name="Groth M."/>
            <person name="Szafranski K."/>
            <person name="Schliwa M."/>
        </authorList>
    </citation>
    <scope>NUCLEOTIDE SEQUENCE [LARGE SCALE GENOMIC DNA]</scope>
</reference>
<evidence type="ECO:0000313" key="1">
    <source>
        <dbReference type="EMBL" id="ETO10323.1"/>
    </source>
</evidence>
<name>X6M8K9_RETFI</name>
<protein>
    <submittedName>
        <fullName evidence="1">Uncharacterized protein</fullName>
    </submittedName>
</protein>
<proteinExistence type="predicted"/>
<sequence>MCFELNITHCAVCIKKKKEMYVCVYVCVIGSYDILQHKYKWWNTYGEPQRFRTWMNETFAYANEFGFYAPQQHHNTLLSFLATYDGSDLGFIGRVEYLEQHFFRLFEYNPLCRIHWHIPHNTTMTHVMKMQGAWSNNPQSWHLDPEYEFWLNLTTWDIHTHKTHQLPAYLSLTPSLFNQIVEHYWQDYVCFGYQPNYPELGLFYTGKFKKP</sequence>
<comment type="caution">
    <text evidence="1">The sequence shown here is derived from an EMBL/GenBank/DDBJ whole genome shotgun (WGS) entry which is preliminary data.</text>
</comment>
<evidence type="ECO:0000313" key="2">
    <source>
        <dbReference type="Proteomes" id="UP000023152"/>
    </source>
</evidence>
<dbReference type="EMBL" id="ASPP01023528">
    <property type="protein sequence ID" value="ETO10323.1"/>
    <property type="molecule type" value="Genomic_DNA"/>
</dbReference>